<comment type="similarity">
    <text evidence="1">Belongs to the SIMIBI class G3E GTPase family. ArgK/MeaB subfamily.</text>
</comment>
<name>A0A1N7IVK9_9BACI</name>
<dbReference type="GO" id="GO:0003924">
    <property type="term" value="F:GTPase activity"/>
    <property type="evidence" value="ECO:0007669"/>
    <property type="project" value="InterPro"/>
</dbReference>
<dbReference type="InterPro" id="IPR003593">
    <property type="entry name" value="AAA+_ATPase"/>
</dbReference>
<dbReference type="OrthoDB" id="9778292at2"/>
<dbReference type="PANTHER" id="PTHR23408:SF3">
    <property type="entry name" value="METHYLMALONIC ACIDURIA TYPE A PROTEIN, MITOCHONDRIAL"/>
    <property type="match status" value="1"/>
</dbReference>
<dbReference type="STRING" id="570947.SAMN05421687_102306"/>
<dbReference type="Gene3D" id="3.40.50.300">
    <property type="entry name" value="P-loop containing nucleotide triphosphate hydrolases"/>
    <property type="match status" value="1"/>
</dbReference>
<evidence type="ECO:0000313" key="4">
    <source>
        <dbReference type="Proteomes" id="UP000187608"/>
    </source>
</evidence>
<evidence type="ECO:0000256" key="1">
    <source>
        <dbReference type="ARBA" id="ARBA00009625"/>
    </source>
</evidence>
<dbReference type="GO" id="GO:0005525">
    <property type="term" value="F:GTP binding"/>
    <property type="evidence" value="ECO:0007669"/>
    <property type="project" value="InterPro"/>
</dbReference>
<gene>
    <name evidence="3" type="ORF">SAMN05421687_102306</name>
</gene>
<dbReference type="Gene3D" id="1.20.5.170">
    <property type="match status" value="1"/>
</dbReference>
<dbReference type="RefSeq" id="WP_076557253.1">
    <property type="nucleotide sequence ID" value="NZ_FTOC01000002.1"/>
</dbReference>
<proteinExistence type="inferred from homology"/>
<protein>
    <submittedName>
        <fullName evidence="3">LAO/AO transport system kinase</fullName>
    </submittedName>
</protein>
<dbReference type="SUPFAM" id="SSF52540">
    <property type="entry name" value="P-loop containing nucleoside triphosphate hydrolases"/>
    <property type="match status" value="1"/>
</dbReference>
<dbReference type="Proteomes" id="UP000187608">
    <property type="component" value="Unassembled WGS sequence"/>
</dbReference>
<dbReference type="Pfam" id="PF03308">
    <property type="entry name" value="MeaB"/>
    <property type="match status" value="1"/>
</dbReference>
<keyword evidence="3" id="KW-0418">Kinase</keyword>
<sequence length="316" mass="35691">MHPLAERIHNGDRRALARAITLAEREDEEKLTLMSDIFSIKKQAHYIGITGSPGSGKSTLINELLHLLREQDLSVAVIAIDPTSPFSGGSILGDRTRMQKHFIDPSIFIRSMATRGSLGGLARATKDAIRMCDAAGFDVVIVETVGVGQSELDVMKVVDTTGLVLTPNSGDILQIFKAGIMEIADVFVINKADLPDVEKLKITLEDYMMIADPEGWYPPIVKTVATKRTGLSEMWEEMKRHRSYLEETTSGQEKKRMQREMEVYELIREEIWRDVKRWIETGERTESLQKDGYDPYALAAQWFDEWKQERKSGDGE</sequence>
<dbReference type="NCBIfam" id="TIGR00750">
    <property type="entry name" value="lao"/>
    <property type="match status" value="1"/>
</dbReference>
<keyword evidence="4" id="KW-1185">Reference proteome</keyword>
<dbReference type="SMART" id="SM00382">
    <property type="entry name" value="AAA"/>
    <property type="match status" value="1"/>
</dbReference>
<evidence type="ECO:0000313" key="3">
    <source>
        <dbReference type="EMBL" id="SIS41080.1"/>
    </source>
</evidence>
<dbReference type="AlphaFoldDB" id="A0A1N7IVK9"/>
<dbReference type="EMBL" id="FTOC01000002">
    <property type="protein sequence ID" value="SIS41080.1"/>
    <property type="molecule type" value="Genomic_DNA"/>
</dbReference>
<accession>A0A1N7IVK9</accession>
<evidence type="ECO:0000259" key="2">
    <source>
        <dbReference type="SMART" id="SM00382"/>
    </source>
</evidence>
<dbReference type="PANTHER" id="PTHR23408">
    <property type="entry name" value="METHYLMALONYL-COA MUTASE"/>
    <property type="match status" value="1"/>
</dbReference>
<dbReference type="GO" id="GO:0016301">
    <property type="term" value="F:kinase activity"/>
    <property type="evidence" value="ECO:0007669"/>
    <property type="project" value="UniProtKB-KW"/>
</dbReference>
<keyword evidence="3" id="KW-0808">Transferase</keyword>
<dbReference type="InterPro" id="IPR027417">
    <property type="entry name" value="P-loop_NTPase"/>
</dbReference>
<organism evidence="3 4">
    <name type="scientific">Salimicrobium flavidum</name>
    <dbReference type="NCBI Taxonomy" id="570947"/>
    <lineage>
        <taxon>Bacteria</taxon>
        <taxon>Bacillati</taxon>
        <taxon>Bacillota</taxon>
        <taxon>Bacilli</taxon>
        <taxon>Bacillales</taxon>
        <taxon>Bacillaceae</taxon>
        <taxon>Salimicrobium</taxon>
    </lineage>
</organism>
<dbReference type="CDD" id="cd03114">
    <property type="entry name" value="MMAA-like"/>
    <property type="match status" value="1"/>
</dbReference>
<dbReference type="GO" id="GO:0005737">
    <property type="term" value="C:cytoplasm"/>
    <property type="evidence" value="ECO:0007669"/>
    <property type="project" value="TreeGrafter"/>
</dbReference>
<dbReference type="InterPro" id="IPR005129">
    <property type="entry name" value="GTPase_ArgK"/>
</dbReference>
<reference evidence="4" key="1">
    <citation type="submission" date="2017-01" db="EMBL/GenBank/DDBJ databases">
        <authorList>
            <person name="Varghese N."/>
            <person name="Submissions S."/>
        </authorList>
    </citation>
    <scope>NUCLEOTIDE SEQUENCE [LARGE SCALE GENOMIC DNA]</scope>
    <source>
        <strain evidence="4">DSM 23127</strain>
    </source>
</reference>
<feature type="domain" description="AAA+ ATPase" evidence="2">
    <location>
        <begin position="43"/>
        <end position="193"/>
    </location>
</feature>